<sequence length="70" mass="7657">MSEPPAGAVVELDPLDDVDPHAVRAARRITDTAQARPRILVTVRNPMTGLRQCPEESAWRVTTASYCPVT</sequence>
<organism evidence="1 2">
    <name type="scientific">Mycolicibacterium madagascariense</name>
    <dbReference type="NCBI Taxonomy" id="212765"/>
    <lineage>
        <taxon>Bacteria</taxon>
        <taxon>Bacillati</taxon>
        <taxon>Actinomycetota</taxon>
        <taxon>Actinomycetes</taxon>
        <taxon>Mycobacteriales</taxon>
        <taxon>Mycobacteriaceae</taxon>
        <taxon>Mycolicibacterium</taxon>
    </lineage>
</organism>
<dbReference type="AlphaFoldDB" id="A0A7I7XHQ4"/>
<dbReference type="KEGG" id="mmag:MMAD_30320"/>
<reference evidence="1 2" key="1">
    <citation type="journal article" date="2019" name="Emerg. Microbes Infect.">
        <title>Comprehensive subspecies identification of 175 nontuberculous mycobacteria species based on 7547 genomic profiles.</title>
        <authorList>
            <person name="Matsumoto Y."/>
            <person name="Kinjo T."/>
            <person name="Motooka D."/>
            <person name="Nabeya D."/>
            <person name="Jung N."/>
            <person name="Uechi K."/>
            <person name="Horii T."/>
            <person name="Iida T."/>
            <person name="Fujita J."/>
            <person name="Nakamura S."/>
        </authorList>
    </citation>
    <scope>NUCLEOTIDE SEQUENCE [LARGE SCALE GENOMIC DNA]</scope>
    <source>
        <strain evidence="1 2">JCM 13574</strain>
    </source>
</reference>
<accession>A0A7I7XHQ4</accession>
<gene>
    <name evidence="1" type="ORF">MMAD_30320</name>
</gene>
<evidence type="ECO:0000313" key="1">
    <source>
        <dbReference type="EMBL" id="BBZ28737.1"/>
    </source>
</evidence>
<evidence type="ECO:0000313" key="2">
    <source>
        <dbReference type="Proteomes" id="UP000466517"/>
    </source>
</evidence>
<protein>
    <submittedName>
        <fullName evidence="1">Uncharacterized protein</fullName>
    </submittedName>
</protein>
<keyword evidence="2" id="KW-1185">Reference proteome</keyword>
<dbReference type="EMBL" id="AP022610">
    <property type="protein sequence ID" value="BBZ28737.1"/>
    <property type="molecule type" value="Genomic_DNA"/>
</dbReference>
<name>A0A7I7XHQ4_9MYCO</name>
<dbReference type="Proteomes" id="UP000466517">
    <property type="component" value="Chromosome"/>
</dbReference>
<proteinExistence type="predicted"/>